<gene>
    <name evidence="7" type="ORF">RG47T_0226</name>
</gene>
<evidence type="ECO:0000256" key="2">
    <source>
        <dbReference type="ARBA" id="ARBA00013855"/>
    </source>
</evidence>
<dbReference type="Proteomes" id="UP000186720">
    <property type="component" value="Unassembled WGS sequence"/>
</dbReference>
<feature type="transmembrane region" description="Helical" evidence="5">
    <location>
        <begin position="12"/>
        <end position="31"/>
    </location>
</feature>
<keyword evidence="3" id="KW-0133">Cell shape</keyword>
<dbReference type="InterPro" id="IPR055342">
    <property type="entry name" value="MreC_beta-barrel_core"/>
</dbReference>
<dbReference type="GO" id="GO:0008360">
    <property type="term" value="P:regulation of cell shape"/>
    <property type="evidence" value="ECO:0007669"/>
    <property type="project" value="UniProtKB-KW"/>
</dbReference>
<comment type="similarity">
    <text evidence="1">Belongs to the MreC family.</text>
</comment>
<name>A0A1Q5ZSS8_9SPHI</name>
<dbReference type="Pfam" id="PF04085">
    <property type="entry name" value="MreC"/>
    <property type="match status" value="1"/>
</dbReference>
<evidence type="ECO:0000259" key="6">
    <source>
        <dbReference type="Pfam" id="PF04085"/>
    </source>
</evidence>
<proteinExistence type="inferred from homology"/>
<sequence>MRNLLIFISKYNAFFLFLIFEITSLIIYIKYNSFQKATFINSSNQVTGNIYGRVNKLNQYLALKESNDSLMAENSRLRGQLASSFYVDTAAKHTITDSLYHQQYTYIAAKVINNSVNRSNNYITINRGSNEGIAKDMGVICSSGLVGIVVNTSEHFSTIRSFLHKDTKISAMVTDTKDIGSMIWSEDLGPHTGLLIDIPNHVKPRLGEPVVTSGFSLFPPGISIGKISKLNAKGGGFFLNMEVSLSVDFSRLEYVYVVINKLALEQGTLEAQQKKDDQDTNN</sequence>
<evidence type="ECO:0000256" key="4">
    <source>
        <dbReference type="ARBA" id="ARBA00032089"/>
    </source>
</evidence>
<dbReference type="InterPro" id="IPR042177">
    <property type="entry name" value="Cell/Rod_1"/>
</dbReference>
<dbReference type="InterPro" id="IPR042175">
    <property type="entry name" value="Cell/Rod_MreC_2"/>
</dbReference>
<dbReference type="GO" id="GO:0005886">
    <property type="term" value="C:plasma membrane"/>
    <property type="evidence" value="ECO:0007669"/>
    <property type="project" value="TreeGrafter"/>
</dbReference>
<keyword evidence="5" id="KW-0812">Transmembrane</keyword>
<dbReference type="STRING" id="1302689.RG47T_0226"/>
<organism evidence="7 8">
    <name type="scientific">Mucilaginibacter polytrichastri</name>
    <dbReference type="NCBI Taxonomy" id="1302689"/>
    <lineage>
        <taxon>Bacteria</taxon>
        <taxon>Pseudomonadati</taxon>
        <taxon>Bacteroidota</taxon>
        <taxon>Sphingobacteriia</taxon>
        <taxon>Sphingobacteriales</taxon>
        <taxon>Sphingobacteriaceae</taxon>
        <taxon>Mucilaginibacter</taxon>
    </lineage>
</organism>
<keyword evidence="5" id="KW-0472">Membrane</keyword>
<dbReference type="PANTHER" id="PTHR34138">
    <property type="entry name" value="CELL SHAPE-DETERMINING PROTEIN MREC"/>
    <property type="match status" value="1"/>
</dbReference>
<evidence type="ECO:0000313" key="8">
    <source>
        <dbReference type="Proteomes" id="UP000186720"/>
    </source>
</evidence>
<dbReference type="EMBL" id="MPPL01000001">
    <property type="protein sequence ID" value="OKS84793.1"/>
    <property type="molecule type" value="Genomic_DNA"/>
</dbReference>
<dbReference type="InterPro" id="IPR007221">
    <property type="entry name" value="MreC"/>
</dbReference>
<protein>
    <recommendedName>
        <fullName evidence="2">Cell shape-determining protein MreC</fullName>
    </recommendedName>
    <alternativeName>
        <fullName evidence="4">Cell shape protein MreC</fullName>
    </alternativeName>
</protein>
<keyword evidence="5" id="KW-1133">Transmembrane helix</keyword>
<reference evidence="7 8" key="1">
    <citation type="submission" date="2016-11" db="EMBL/GenBank/DDBJ databases">
        <title>Whole Genome Sequencing of Mucilaginibacter polytrichastri RG4-7(T) isolated from the moss sample.</title>
        <authorList>
            <person name="Li Y."/>
        </authorList>
    </citation>
    <scope>NUCLEOTIDE SEQUENCE [LARGE SCALE GENOMIC DNA]</scope>
    <source>
        <strain evidence="7 8">RG4-7</strain>
    </source>
</reference>
<dbReference type="NCBIfam" id="NF010532">
    <property type="entry name" value="PRK13922.9-3"/>
    <property type="match status" value="1"/>
</dbReference>
<dbReference type="OrthoDB" id="9811827at2"/>
<evidence type="ECO:0000256" key="5">
    <source>
        <dbReference type="SAM" id="Phobius"/>
    </source>
</evidence>
<dbReference type="Gene3D" id="2.40.10.350">
    <property type="entry name" value="Rod shape-determining protein MreC, domain 2"/>
    <property type="match status" value="1"/>
</dbReference>
<evidence type="ECO:0000256" key="3">
    <source>
        <dbReference type="ARBA" id="ARBA00022960"/>
    </source>
</evidence>
<comment type="caution">
    <text evidence="7">The sequence shown here is derived from an EMBL/GenBank/DDBJ whole genome shotgun (WGS) entry which is preliminary data.</text>
</comment>
<feature type="domain" description="Rod shape-determining protein MreC beta-barrel core" evidence="6">
    <location>
        <begin position="111"/>
        <end position="258"/>
    </location>
</feature>
<accession>A0A1Q5ZSS8</accession>
<evidence type="ECO:0000256" key="1">
    <source>
        <dbReference type="ARBA" id="ARBA00009369"/>
    </source>
</evidence>
<evidence type="ECO:0000313" key="7">
    <source>
        <dbReference type="EMBL" id="OKS84793.1"/>
    </source>
</evidence>
<dbReference type="AlphaFoldDB" id="A0A1Q5ZSS8"/>
<dbReference type="Gene3D" id="2.40.10.340">
    <property type="entry name" value="Rod shape-determining protein MreC, domain 1"/>
    <property type="match status" value="1"/>
</dbReference>
<keyword evidence="8" id="KW-1185">Reference proteome</keyword>
<dbReference type="RefSeq" id="WP_074487497.1">
    <property type="nucleotide sequence ID" value="NZ_FPAM01000008.1"/>
</dbReference>
<dbReference type="PANTHER" id="PTHR34138:SF1">
    <property type="entry name" value="CELL SHAPE-DETERMINING PROTEIN MREC"/>
    <property type="match status" value="1"/>
</dbReference>